<dbReference type="InterPro" id="IPR000569">
    <property type="entry name" value="HECT_dom"/>
</dbReference>
<dbReference type="GO" id="GO:0061630">
    <property type="term" value="F:ubiquitin protein ligase activity"/>
    <property type="evidence" value="ECO:0007669"/>
    <property type="project" value="UniProtKB-EC"/>
</dbReference>
<dbReference type="InterPro" id="IPR050409">
    <property type="entry name" value="E3_ubiq-protein_ligase"/>
</dbReference>
<dbReference type="Pfam" id="PF00632">
    <property type="entry name" value="HECT"/>
    <property type="match status" value="1"/>
</dbReference>
<evidence type="ECO:0000256" key="2">
    <source>
        <dbReference type="ARBA" id="ARBA00004906"/>
    </source>
</evidence>
<keyword evidence="4" id="KW-0808">Transferase</keyword>
<feature type="domain" description="HECT" evidence="7">
    <location>
        <begin position="1"/>
        <end position="162"/>
    </location>
</feature>
<comment type="caution">
    <text evidence="6">Lacks conserved residue(s) required for the propagation of feature annotation.</text>
</comment>
<comment type="catalytic activity">
    <reaction evidence="1">
        <text>S-ubiquitinyl-[E2 ubiquitin-conjugating enzyme]-L-cysteine + [acceptor protein]-L-lysine = [E2 ubiquitin-conjugating enzyme]-L-cysteine + N(6)-ubiquitinyl-[acceptor protein]-L-lysine.</text>
        <dbReference type="EC" id="2.3.2.26"/>
    </reaction>
</comment>
<evidence type="ECO:0000256" key="4">
    <source>
        <dbReference type="ARBA" id="ARBA00022679"/>
    </source>
</evidence>
<reference evidence="8" key="1">
    <citation type="submission" date="2021-01" db="EMBL/GenBank/DDBJ databases">
        <authorList>
            <person name="Corre E."/>
            <person name="Pelletier E."/>
            <person name="Niang G."/>
            <person name="Scheremetjew M."/>
            <person name="Finn R."/>
            <person name="Kale V."/>
            <person name="Holt S."/>
            <person name="Cochrane G."/>
            <person name="Meng A."/>
            <person name="Brown T."/>
            <person name="Cohen L."/>
        </authorList>
    </citation>
    <scope>NUCLEOTIDE SEQUENCE</scope>
    <source>
        <strain evidence="8">FSP1.4</strain>
    </source>
</reference>
<name>A0A7S3J8L2_9SPIT</name>
<dbReference type="GO" id="GO:0005737">
    <property type="term" value="C:cytoplasm"/>
    <property type="evidence" value="ECO:0007669"/>
    <property type="project" value="TreeGrafter"/>
</dbReference>
<organism evidence="8">
    <name type="scientific">Euplotes harpa</name>
    <dbReference type="NCBI Taxonomy" id="151035"/>
    <lineage>
        <taxon>Eukaryota</taxon>
        <taxon>Sar</taxon>
        <taxon>Alveolata</taxon>
        <taxon>Ciliophora</taxon>
        <taxon>Intramacronucleata</taxon>
        <taxon>Spirotrichea</taxon>
        <taxon>Hypotrichia</taxon>
        <taxon>Euplotida</taxon>
        <taxon>Euplotidae</taxon>
        <taxon>Euplotes</taxon>
    </lineage>
</organism>
<evidence type="ECO:0000256" key="1">
    <source>
        <dbReference type="ARBA" id="ARBA00000885"/>
    </source>
</evidence>
<keyword evidence="5 6" id="KW-0833">Ubl conjugation pathway</keyword>
<dbReference type="EMBL" id="HBII01014880">
    <property type="protein sequence ID" value="CAE0347387.1"/>
    <property type="molecule type" value="Transcribed_RNA"/>
</dbReference>
<evidence type="ECO:0000256" key="3">
    <source>
        <dbReference type="ARBA" id="ARBA00012485"/>
    </source>
</evidence>
<evidence type="ECO:0000256" key="6">
    <source>
        <dbReference type="PROSITE-ProRule" id="PRU00104"/>
    </source>
</evidence>
<dbReference type="Gene3D" id="3.30.2410.10">
    <property type="entry name" value="Hect, E3 ligase catalytic domain"/>
    <property type="match status" value="1"/>
</dbReference>
<dbReference type="EC" id="2.3.2.26" evidence="3"/>
<dbReference type="GO" id="GO:0016567">
    <property type="term" value="P:protein ubiquitination"/>
    <property type="evidence" value="ECO:0007669"/>
    <property type="project" value="TreeGrafter"/>
</dbReference>
<proteinExistence type="predicted"/>
<dbReference type="Gene3D" id="3.30.2160.10">
    <property type="entry name" value="Hect, E3 ligase catalytic domain"/>
    <property type="match status" value="1"/>
</dbReference>
<dbReference type="SUPFAM" id="SSF56204">
    <property type="entry name" value="Hect, E3 ligase catalytic domain"/>
    <property type="match status" value="1"/>
</dbReference>
<comment type="pathway">
    <text evidence="2">Protein modification; protein ubiquitination.</text>
</comment>
<dbReference type="PANTHER" id="PTHR11254:SF440">
    <property type="entry name" value="E3 UBIQUITIN-PROTEIN LIGASE NEDD-4"/>
    <property type="match status" value="1"/>
</dbReference>
<dbReference type="AlphaFoldDB" id="A0A7S3J8L2"/>
<dbReference type="SMART" id="SM00119">
    <property type="entry name" value="HECTc"/>
    <property type="match status" value="1"/>
</dbReference>
<dbReference type="GO" id="GO:0006511">
    <property type="term" value="P:ubiquitin-dependent protein catabolic process"/>
    <property type="evidence" value="ECO:0007669"/>
    <property type="project" value="TreeGrafter"/>
</dbReference>
<dbReference type="PANTHER" id="PTHR11254">
    <property type="entry name" value="HECT DOMAIN UBIQUITIN-PROTEIN LIGASE"/>
    <property type="match status" value="1"/>
</dbReference>
<gene>
    <name evidence="8" type="ORF">EHAR0213_LOCUS6298</name>
</gene>
<evidence type="ECO:0000256" key="5">
    <source>
        <dbReference type="ARBA" id="ARBA00022786"/>
    </source>
</evidence>
<dbReference type="Gene3D" id="3.90.1750.10">
    <property type="entry name" value="Hect, E3 ligase catalytic domains"/>
    <property type="match status" value="1"/>
</dbReference>
<protein>
    <recommendedName>
        <fullName evidence="3">HECT-type E3 ubiquitin transferase</fullName>
        <ecNumber evidence="3">2.3.2.26</ecNumber>
    </recommendedName>
</protein>
<accession>A0A7S3J8L2</accession>
<dbReference type="InterPro" id="IPR035983">
    <property type="entry name" value="Hect_E3_ubiquitin_ligase"/>
</dbReference>
<sequence length="162" mass="18613">MMSSFVYLENNLFSQSEMSMNFTVSDKSRGIVELIKDGLTVMVNNYNKYVYIQLVLSYYGYHKANEQINSFLEGFYEVIPQAIVNILQLEDLENLLSGISKIDINDWKNNTNYTGENADANHPTIIAFWKVIESLSDLQLRKILQFCTGCRSVPIEGFKTLK</sequence>
<evidence type="ECO:0000259" key="7">
    <source>
        <dbReference type="PROSITE" id="PS50237"/>
    </source>
</evidence>
<dbReference type="PROSITE" id="PS50237">
    <property type="entry name" value="HECT"/>
    <property type="match status" value="1"/>
</dbReference>
<evidence type="ECO:0000313" key="8">
    <source>
        <dbReference type="EMBL" id="CAE0347387.1"/>
    </source>
</evidence>